<dbReference type="InterPro" id="IPR001482">
    <property type="entry name" value="T2SS/T4SS_dom"/>
</dbReference>
<protein>
    <recommendedName>
        <fullName evidence="4">Bacterial type II secretion system protein E domain-containing protein</fullName>
    </recommendedName>
</protein>
<accession>A0A1F7UTD4</accession>
<dbReference type="PROSITE" id="PS00662">
    <property type="entry name" value="T2SP_E"/>
    <property type="match status" value="1"/>
</dbReference>
<dbReference type="Pfam" id="PF00437">
    <property type="entry name" value="T2SSE"/>
    <property type="match status" value="1"/>
</dbReference>
<dbReference type="SUPFAM" id="SSF52540">
    <property type="entry name" value="P-loop containing nucleoside triphosphate hydrolases"/>
    <property type="match status" value="1"/>
</dbReference>
<sequence length="446" mass="49316">MISEQSLNYALELYEKLPKIRPLAKGVAITEDDLKKFGEEFRSFDELQARLKGVSVTDLVTLIVGASLSAQASDAHIEAEEKEIVVRFRLDGILHVVAKLRMADWPKIISRLKLLSGLKINVTDRPQDGRFTIFAKTGNVDVRVSTIPTTYGESVVMRLLRSTAVGLQFEDLGIRGRAYEQLKREVERPNGMIITTGPTGSGKTTTLYAILNKLNDPETKIITLEDPVEYKLAGIAQSQIDSSKNYTFATGLRSILRQDPDVVMIGEIRDLETADIAVQAALTGHLVLSTIHTNSASGAIPRFLALGAKQFLLAPALNAIIGQRLARKIHQECKEEIKLDEETLQRVKEILKDSPLPQGLSLDTLKFYHGRGCAKCFDLGYKGRIGIYEIMVMNKEIEEVILSGKVSEYVMQEIAVKNGMITMVQDGLLKALDGITTVEEVFSVAE</sequence>
<dbReference type="STRING" id="1802401.A3B21_03895"/>
<reference evidence="5 6" key="1">
    <citation type="journal article" date="2016" name="Nat. Commun.">
        <title>Thousands of microbial genomes shed light on interconnected biogeochemical processes in an aquifer system.</title>
        <authorList>
            <person name="Anantharaman K."/>
            <person name="Brown C.T."/>
            <person name="Hug L.A."/>
            <person name="Sharon I."/>
            <person name="Castelle C.J."/>
            <person name="Probst A.J."/>
            <person name="Thomas B.C."/>
            <person name="Singh A."/>
            <person name="Wilkins M.J."/>
            <person name="Karaoz U."/>
            <person name="Brodie E.L."/>
            <person name="Williams K.H."/>
            <person name="Hubbard S.S."/>
            <person name="Banfield J.F."/>
        </authorList>
    </citation>
    <scope>NUCLEOTIDE SEQUENCE [LARGE SCALE GENOMIC DNA]</scope>
</reference>
<evidence type="ECO:0000256" key="1">
    <source>
        <dbReference type="ARBA" id="ARBA00006611"/>
    </source>
</evidence>
<dbReference type="PANTHER" id="PTHR30258:SF2">
    <property type="entry name" value="COMG OPERON PROTEIN 1"/>
    <property type="match status" value="1"/>
</dbReference>
<evidence type="ECO:0000256" key="2">
    <source>
        <dbReference type="ARBA" id="ARBA00022741"/>
    </source>
</evidence>
<evidence type="ECO:0000256" key="3">
    <source>
        <dbReference type="ARBA" id="ARBA00022840"/>
    </source>
</evidence>
<proteinExistence type="inferred from homology"/>
<keyword evidence="2" id="KW-0547">Nucleotide-binding</keyword>
<dbReference type="CDD" id="cd01129">
    <property type="entry name" value="PulE-GspE-like"/>
    <property type="match status" value="1"/>
</dbReference>
<dbReference type="GO" id="GO:0005886">
    <property type="term" value="C:plasma membrane"/>
    <property type="evidence" value="ECO:0007669"/>
    <property type="project" value="TreeGrafter"/>
</dbReference>
<gene>
    <name evidence="5" type="ORF">A3B21_03895</name>
</gene>
<evidence type="ECO:0000259" key="4">
    <source>
        <dbReference type="PROSITE" id="PS00662"/>
    </source>
</evidence>
<organism evidence="5 6">
    <name type="scientific">Candidatus Uhrbacteria bacterium RIFCSPLOWO2_01_FULL_47_24</name>
    <dbReference type="NCBI Taxonomy" id="1802401"/>
    <lineage>
        <taxon>Bacteria</taxon>
        <taxon>Candidatus Uhriibacteriota</taxon>
    </lineage>
</organism>
<dbReference type="PANTHER" id="PTHR30258">
    <property type="entry name" value="TYPE II SECRETION SYSTEM PROTEIN GSPE-RELATED"/>
    <property type="match status" value="1"/>
</dbReference>
<dbReference type="Gene3D" id="3.30.450.90">
    <property type="match status" value="1"/>
</dbReference>
<feature type="domain" description="Bacterial type II secretion system protein E" evidence="4">
    <location>
        <begin position="256"/>
        <end position="270"/>
    </location>
</feature>
<dbReference type="EMBL" id="MGEJ01000005">
    <property type="protein sequence ID" value="OGL81516.1"/>
    <property type="molecule type" value="Genomic_DNA"/>
</dbReference>
<evidence type="ECO:0000313" key="5">
    <source>
        <dbReference type="EMBL" id="OGL81516.1"/>
    </source>
</evidence>
<dbReference type="Gene3D" id="3.40.50.300">
    <property type="entry name" value="P-loop containing nucleotide triphosphate hydrolases"/>
    <property type="match status" value="1"/>
</dbReference>
<dbReference type="GO" id="GO:0005524">
    <property type="term" value="F:ATP binding"/>
    <property type="evidence" value="ECO:0007669"/>
    <property type="project" value="UniProtKB-KW"/>
</dbReference>
<name>A0A1F7UTD4_9BACT</name>
<evidence type="ECO:0000313" key="6">
    <source>
        <dbReference type="Proteomes" id="UP000176897"/>
    </source>
</evidence>
<dbReference type="AlphaFoldDB" id="A0A1F7UTD4"/>
<keyword evidence="3" id="KW-0067">ATP-binding</keyword>
<comment type="caution">
    <text evidence="5">The sequence shown here is derived from an EMBL/GenBank/DDBJ whole genome shotgun (WGS) entry which is preliminary data.</text>
</comment>
<dbReference type="Proteomes" id="UP000176897">
    <property type="component" value="Unassembled WGS sequence"/>
</dbReference>
<comment type="similarity">
    <text evidence="1">Belongs to the GSP E family.</text>
</comment>
<dbReference type="GO" id="GO:0016887">
    <property type="term" value="F:ATP hydrolysis activity"/>
    <property type="evidence" value="ECO:0007669"/>
    <property type="project" value="TreeGrafter"/>
</dbReference>
<dbReference type="InterPro" id="IPR027417">
    <property type="entry name" value="P-loop_NTPase"/>
</dbReference>